<feature type="region of interest" description="Disordered" evidence="2">
    <location>
        <begin position="69"/>
        <end position="88"/>
    </location>
</feature>
<keyword evidence="1" id="KW-0175">Coiled coil</keyword>
<dbReference type="Proteomes" id="UP001187192">
    <property type="component" value="Unassembled WGS sequence"/>
</dbReference>
<proteinExistence type="predicted"/>
<keyword evidence="4" id="KW-1185">Reference proteome</keyword>
<evidence type="ECO:0000256" key="1">
    <source>
        <dbReference type="SAM" id="Coils"/>
    </source>
</evidence>
<accession>A0AA88A3B0</accession>
<gene>
    <name evidence="3" type="ORF">TIFTF001_013315</name>
</gene>
<dbReference type="PANTHER" id="PTHR48145">
    <property type="entry name" value="NUCLEAR ENVELOPE-ASSOCIATED PROTEIN 1"/>
    <property type="match status" value="1"/>
</dbReference>
<reference evidence="3" key="1">
    <citation type="submission" date="2023-07" db="EMBL/GenBank/DDBJ databases">
        <title>draft genome sequence of fig (Ficus carica).</title>
        <authorList>
            <person name="Takahashi T."/>
            <person name="Nishimura K."/>
        </authorList>
    </citation>
    <scope>NUCLEOTIDE SEQUENCE</scope>
</reference>
<dbReference type="EMBL" id="BTGU01000017">
    <property type="protein sequence ID" value="GMN44115.1"/>
    <property type="molecule type" value="Genomic_DNA"/>
</dbReference>
<sequence>MSNLDRSSASFPSSSSSSSTTSACEIDPLLKDLNEKKQSFRRNVVSLAAELKDVRYRLASQEQSFAKETLTRQEAETKAKTMEEEMSRLQKRLEERNEQLQASTSTSEKHLKELDAVRSQLAATQATAEASAASAQSAQLQCLVLLKELDEKNFSLKEHEERVTRLGEQLDNLQKDLQARESSQKQLKDEVMRIEHDIMQAISNTSVNKDCELRKILDEVSPKNIDKMNRLLVVKDEEISKLRDEIRVMSAHWKMKTKELESQLEKQRRADQELKKRVLKLEFCLQEARSQTRKLQRMGERRDRALKELRDQIAAKQQGESVSGEKQNFWETSGFKLVVSMSIRELSTGSISHRARTGQLIKPELLVSKRATGHGPLIYVERLSPFYMPRTIVLVTKDVTRKMKPRNGFKPTALEVDELVKPGGLSNPKSGVVPVLVFNTEGGVEKQRKLYPGTAPHDGAAGFVTVGVEGVGLIVVGVVVGVDGVGANGGVVEDGEAVVDDDEDVG</sequence>
<feature type="coiled-coil region" evidence="1">
    <location>
        <begin position="156"/>
        <end position="190"/>
    </location>
</feature>
<dbReference type="AlphaFoldDB" id="A0AA88A3B0"/>
<evidence type="ECO:0000313" key="4">
    <source>
        <dbReference type="Proteomes" id="UP001187192"/>
    </source>
</evidence>
<name>A0AA88A3B0_FICCA</name>
<evidence type="ECO:0000313" key="3">
    <source>
        <dbReference type="EMBL" id="GMN44115.1"/>
    </source>
</evidence>
<feature type="region of interest" description="Disordered" evidence="2">
    <location>
        <begin position="1"/>
        <end position="24"/>
    </location>
</feature>
<comment type="caution">
    <text evidence="3">The sequence shown here is derived from an EMBL/GenBank/DDBJ whole genome shotgun (WGS) entry which is preliminary data.</text>
</comment>
<feature type="coiled-coil region" evidence="1">
    <location>
        <begin position="225"/>
        <end position="277"/>
    </location>
</feature>
<dbReference type="InterPro" id="IPR049932">
    <property type="entry name" value="NEAP1-4"/>
</dbReference>
<feature type="compositionally biased region" description="Low complexity" evidence="2">
    <location>
        <begin position="7"/>
        <end position="23"/>
    </location>
</feature>
<protein>
    <submittedName>
        <fullName evidence="3">Uncharacterized protein</fullName>
    </submittedName>
</protein>
<evidence type="ECO:0000256" key="2">
    <source>
        <dbReference type="SAM" id="MobiDB-lite"/>
    </source>
</evidence>
<dbReference type="PROSITE" id="PS51257">
    <property type="entry name" value="PROKAR_LIPOPROTEIN"/>
    <property type="match status" value="1"/>
</dbReference>
<dbReference type="PANTHER" id="PTHR48145:SF5">
    <property type="entry name" value="NUCLEAR ENVELOPE-ASSOCIATED PROTEIN 2"/>
    <property type="match status" value="1"/>
</dbReference>
<organism evidence="3 4">
    <name type="scientific">Ficus carica</name>
    <name type="common">Common fig</name>
    <dbReference type="NCBI Taxonomy" id="3494"/>
    <lineage>
        <taxon>Eukaryota</taxon>
        <taxon>Viridiplantae</taxon>
        <taxon>Streptophyta</taxon>
        <taxon>Embryophyta</taxon>
        <taxon>Tracheophyta</taxon>
        <taxon>Spermatophyta</taxon>
        <taxon>Magnoliopsida</taxon>
        <taxon>eudicotyledons</taxon>
        <taxon>Gunneridae</taxon>
        <taxon>Pentapetalae</taxon>
        <taxon>rosids</taxon>
        <taxon>fabids</taxon>
        <taxon>Rosales</taxon>
        <taxon>Moraceae</taxon>
        <taxon>Ficeae</taxon>
        <taxon>Ficus</taxon>
    </lineage>
</organism>